<proteinExistence type="predicted"/>
<dbReference type="EMBL" id="ANNX02000012">
    <property type="protein sequence ID" value="KYC43840.1"/>
    <property type="molecule type" value="Genomic_DNA"/>
</dbReference>
<comment type="caution">
    <text evidence="1">The sequence shown here is derived from an EMBL/GenBank/DDBJ whole genome shotgun (WGS) entry which is preliminary data.</text>
</comment>
<reference evidence="1 2" key="1">
    <citation type="journal article" date="2013" name="Genome Biol. Evol.">
        <title>Genomes of Stigonematalean cyanobacteria (subsection V) and the evolution of oxygenic photosynthesis from prokaryotes to plastids.</title>
        <authorList>
            <person name="Dagan T."/>
            <person name="Roettger M."/>
            <person name="Stucken K."/>
            <person name="Landan G."/>
            <person name="Koch R."/>
            <person name="Major P."/>
            <person name="Gould S.B."/>
            <person name="Goremykin V.V."/>
            <person name="Rippka R."/>
            <person name="Tandeau de Marsac N."/>
            <person name="Gugger M."/>
            <person name="Lockhart P.J."/>
            <person name="Allen J.F."/>
            <person name="Brune I."/>
            <person name="Maus I."/>
            <person name="Puhler A."/>
            <person name="Martin W.F."/>
        </authorList>
    </citation>
    <scope>NUCLEOTIDE SEQUENCE [LARGE SCALE GENOMIC DNA]</scope>
    <source>
        <strain evidence="1 2">PCC 7110</strain>
    </source>
</reference>
<gene>
    <name evidence="1" type="ORF">WA1_01410</name>
</gene>
<dbReference type="RefSeq" id="WP_066612679.1">
    <property type="nucleotide sequence ID" value="NZ_KQ976354.1"/>
</dbReference>
<protein>
    <submittedName>
        <fullName evidence="1">Uncharacterized protein</fullName>
    </submittedName>
</protein>
<dbReference type="Proteomes" id="UP000076925">
    <property type="component" value="Unassembled WGS sequence"/>
</dbReference>
<organism evidence="1 2">
    <name type="scientific">Scytonema hofmannii PCC 7110</name>
    <dbReference type="NCBI Taxonomy" id="128403"/>
    <lineage>
        <taxon>Bacteria</taxon>
        <taxon>Bacillati</taxon>
        <taxon>Cyanobacteriota</taxon>
        <taxon>Cyanophyceae</taxon>
        <taxon>Nostocales</taxon>
        <taxon>Scytonemataceae</taxon>
        <taxon>Scytonema</taxon>
    </lineage>
</organism>
<dbReference type="STRING" id="128403.WA1_01410"/>
<keyword evidence="2" id="KW-1185">Reference proteome</keyword>
<accession>A0A139XGM2</accession>
<sequence length="98" mass="11129">MSIEWVYQSNASPLEPSVCSQDALATSIPSVELVVPDAEVLAQLLQLAQDGRLKKLAEVAVTLEKQDRRYTTFVQHILELTREFQVEKLEAFIQQFTH</sequence>
<dbReference type="AlphaFoldDB" id="A0A139XGM2"/>
<evidence type="ECO:0000313" key="2">
    <source>
        <dbReference type="Proteomes" id="UP000076925"/>
    </source>
</evidence>
<name>A0A139XGM2_9CYAN</name>
<evidence type="ECO:0000313" key="1">
    <source>
        <dbReference type="EMBL" id="KYC43840.1"/>
    </source>
</evidence>